<dbReference type="Gene3D" id="3.30.1330.40">
    <property type="entry name" value="RutC-like"/>
    <property type="match status" value="1"/>
</dbReference>
<dbReference type="PANTHER" id="PTHR11803:SF58">
    <property type="entry name" value="PROTEIN HMF1-RELATED"/>
    <property type="match status" value="1"/>
</dbReference>
<protein>
    <submittedName>
        <fullName evidence="2">Uncharacterized protein</fullName>
    </submittedName>
</protein>
<dbReference type="InterPro" id="IPR006056">
    <property type="entry name" value="RidA"/>
</dbReference>
<organism evidence="2 3">
    <name type="scientific">Cryptococcus tetragattii IND107</name>
    <dbReference type="NCBI Taxonomy" id="1296105"/>
    <lineage>
        <taxon>Eukaryota</taxon>
        <taxon>Fungi</taxon>
        <taxon>Dikarya</taxon>
        <taxon>Basidiomycota</taxon>
        <taxon>Agaricomycotina</taxon>
        <taxon>Tremellomycetes</taxon>
        <taxon>Tremellales</taxon>
        <taxon>Cryptococcaceae</taxon>
        <taxon>Cryptococcus</taxon>
        <taxon>Cryptococcus gattii species complex</taxon>
    </lineage>
</organism>
<name>A0ABR3BMS7_9TREE</name>
<dbReference type="EMBL" id="ATAM02000009">
    <property type="protein sequence ID" value="KAL0244091.1"/>
    <property type="molecule type" value="Genomic_DNA"/>
</dbReference>
<dbReference type="NCBIfam" id="TIGR00004">
    <property type="entry name" value="Rid family detoxifying hydrolase"/>
    <property type="match status" value="1"/>
</dbReference>
<evidence type="ECO:0000313" key="2">
    <source>
        <dbReference type="EMBL" id="KAL0244091.1"/>
    </source>
</evidence>
<dbReference type="InterPro" id="IPR019897">
    <property type="entry name" value="RidA_CS"/>
</dbReference>
<comment type="caution">
    <text evidence="2">The sequence shown here is derived from an EMBL/GenBank/DDBJ whole genome shotgun (WGS) entry which is preliminary data.</text>
</comment>
<keyword evidence="3" id="KW-1185">Reference proteome</keyword>
<proteinExistence type="inferred from homology"/>
<dbReference type="Pfam" id="PF01042">
    <property type="entry name" value="Ribonuc_L-PSP"/>
    <property type="match status" value="1"/>
</dbReference>
<dbReference type="PROSITE" id="PS51257">
    <property type="entry name" value="PROKAR_LIPOPROTEIN"/>
    <property type="match status" value="1"/>
</dbReference>
<dbReference type="PROSITE" id="PS01094">
    <property type="entry name" value="UPF0076"/>
    <property type="match status" value="1"/>
</dbReference>
<dbReference type="Proteomes" id="UP000054399">
    <property type="component" value="Unassembled WGS sequence"/>
</dbReference>
<gene>
    <name evidence="2" type="ORF">I308_105354</name>
</gene>
<evidence type="ECO:0000256" key="1">
    <source>
        <dbReference type="ARBA" id="ARBA00010552"/>
    </source>
</evidence>
<dbReference type="PANTHER" id="PTHR11803">
    <property type="entry name" value="2-IMINOBUTANOATE/2-IMINOPROPANOATE DEAMINASE RIDA"/>
    <property type="match status" value="1"/>
</dbReference>
<dbReference type="RefSeq" id="XP_066612458.1">
    <property type="nucleotide sequence ID" value="XM_066759811.1"/>
</dbReference>
<dbReference type="InterPro" id="IPR035959">
    <property type="entry name" value="RutC-like_sf"/>
</dbReference>
<dbReference type="InterPro" id="IPR006175">
    <property type="entry name" value="YjgF/YER057c/UK114"/>
</dbReference>
<sequence>MSKHEVVATDAAPKAIGPYVQAVVHSGVLFASGCLPLCPESMKIQGSEIKDQTTQVLKNVRAVLMAVDVDPSNVLKTTVFLQSMGDFAAFNQVYAEFFGETKPARSCVEVAKLPLGALVEIEVSAK</sequence>
<comment type="similarity">
    <text evidence="1">Belongs to the RutC family.</text>
</comment>
<reference evidence="3" key="1">
    <citation type="submission" date="2015-01" db="EMBL/GenBank/DDBJ databases">
        <title>The Genome Sequence of Cryptococcus gattii MMRL2647.</title>
        <authorList>
            <consortium name="The Broad Institute Genomics Platform"/>
            <person name="Cuomo C."/>
            <person name="Litvintseva A."/>
            <person name="Chen Y."/>
            <person name="Heitman J."/>
            <person name="Sun S."/>
            <person name="Springer D."/>
            <person name="Dromer F."/>
            <person name="Young S."/>
            <person name="Zeng Q."/>
            <person name="Gargeya S."/>
            <person name="Abouelleil A."/>
            <person name="Alvarado L."/>
            <person name="Chapman S.B."/>
            <person name="Gainer-Dewar J."/>
            <person name="Goldberg J."/>
            <person name="Griggs A."/>
            <person name="Gujja S."/>
            <person name="Hansen M."/>
            <person name="Howarth C."/>
            <person name="Imamovic A."/>
            <person name="Larimer J."/>
            <person name="Murphy C."/>
            <person name="Naylor J."/>
            <person name="Pearson M."/>
            <person name="Priest M."/>
            <person name="Roberts A."/>
            <person name="Saif S."/>
            <person name="Shea T."/>
            <person name="Sykes S."/>
            <person name="Wortman J."/>
            <person name="Nusbaum C."/>
            <person name="Birren B."/>
        </authorList>
    </citation>
    <scope>NUCLEOTIDE SEQUENCE [LARGE SCALE GENOMIC DNA]</scope>
    <source>
        <strain evidence="3">IND107</strain>
    </source>
</reference>
<evidence type="ECO:0000313" key="3">
    <source>
        <dbReference type="Proteomes" id="UP000054399"/>
    </source>
</evidence>
<dbReference type="GeneID" id="91992210"/>
<accession>A0ABR3BMS7</accession>
<reference evidence="2 3" key="2">
    <citation type="submission" date="2024-01" db="EMBL/GenBank/DDBJ databases">
        <title>Comparative genomics of Cryptococcus and Kwoniella reveals pathogenesis evolution and contrasting modes of karyotype evolution via chromosome fusion or intercentromeric recombination.</title>
        <authorList>
            <person name="Coelho M.A."/>
            <person name="David-Palma M."/>
            <person name="Shea T."/>
            <person name="Bowers K."/>
            <person name="Mcginley-Smith S."/>
            <person name="Mohammad A.W."/>
            <person name="Gnirke A."/>
            <person name="Yurkov A.M."/>
            <person name="Nowrousian M."/>
            <person name="Sun S."/>
            <person name="Cuomo C.A."/>
            <person name="Heitman J."/>
        </authorList>
    </citation>
    <scope>NUCLEOTIDE SEQUENCE [LARGE SCALE GENOMIC DNA]</scope>
    <source>
        <strain evidence="2 3">IND107</strain>
    </source>
</reference>
<dbReference type="SUPFAM" id="SSF55298">
    <property type="entry name" value="YjgF-like"/>
    <property type="match status" value="1"/>
</dbReference>
<dbReference type="CDD" id="cd00448">
    <property type="entry name" value="YjgF_YER057c_UK114_family"/>
    <property type="match status" value="1"/>
</dbReference>